<dbReference type="STRING" id="52.CMC5_030700"/>
<accession>A0A0K1EEB5</accession>
<sequence length="148" mass="16154">MTGSPRPITTVRIGLHSLTLEQPDIIVSRANGGFSEPEMMALLMTVAEWVGMHGRLFWIADISRIGPICPEARRATAGIGKRTGISGCAIFGGSFQQRLITTLTVTAAKLLRTQELAPITYVPTEADARLWVSDLRNRLDLELHRASA</sequence>
<proteinExistence type="predicted"/>
<protein>
    <recommendedName>
        <fullName evidence="3">STAS/SEC14 domain-containing protein</fullName>
    </recommendedName>
</protein>
<name>A0A0K1EEB5_CHOCO</name>
<dbReference type="AlphaFoldDB" id="A0A0K1EEB5"/>
<evidence type="ECO:0008006" key="3">
    <source>
        <dbReference type="Google" id="ProtNLM"/>
    </source>
</evidence>
<evidence type="ECO:0000313" key="1">
    <source>
        <dbReference type="EMBL" id="AKT38923.1"/>
    </source>
</evidence>
<gene>
    <name evidence="1" type="ORF">CMC5_030700</name>
</gene>
<dbReference type="Proteomes" id="UP000067626">
    <property type="component" value="Chromosome"/>
</dbReference>
<evidence type="ECO:0000313" key="2">
    <source>
        <dbReference type="Proteomes" id="UP000067626"/>
    </source>
</evidence>
<dbReference type="KEGG" id="ccro:CMC5_030700"/>
<dbReference type="EMBL" id="CP012159">
    <property type="protein sequence ID" value="AKT38923.1"/>
    <property type="molecule type" value="Genomic_DNA"/>
</dbReference>
<organism evidence="1 2">
    <name type="scientific">Chondromyces crocatus</name>
    <dbReference type="NCBI Taxonomy" id="52"/>
    <lineage>
        <taxon>Bacteria</taxon>
        <taxon>Pseudomonadati</taxon>
        <taxon>Myxococcota</taxon>
        <taxon>Polyangia</taxon>
        <taxon>Polyangiales</taxon>
        <taxon>Polyangiaceae</taxon>
        <taxon>Chondromyces</taxon>
    </lineage>
</organism>
<keyword evidence="2" id="KW-1185">Reference proteome</keyword>
<reference evidence="1 2" key="1">
    <citation type="submission" date="2015-07" db="EMBL/GenBank/DDBJ databases">
        <title>Genome analysis of myxobacterium Chondromyces crocatus Cm c5 reveals a high potential for natural compound synthesis and the genetic basis for the loss of fruiting body formation.</title>
        <authorList>
            <person name="Zaburannyi N."/>
            <person name="Bunk B."/>
            <person name="Maier J."/>
            <person name="Overmann J."/>
            <person name="Mueller R."/>
        </authorList>
    </citation>
    <scope>NUCLEOTIDE SEQUENCE [LARGE SCALE GENOMIC DNA]</scope>
    <source>
        <strain evidence="1 2">Cm c5</strain>
    </source>
</reference>